<dbReference type="EC" id="5.6.2.4" evidence="7"/>
<dbReference type="GO" id="GO:0005524">
    <property type="term" value="F:ATP binding"/>
    <property type="evidence" value="ECO:0007669"/>
    <property type="project" value="UniProtKB-KW"/>
</dbReference>
<comment type="similarity">
    <text evidence="1">Belongs to the helicase family. RecQ subfamily.</text>
</comment>
<dbReference type="InterPro" id="IPR014001">
    <property type="entry name" value="Helicase_ATP-bd"/>
</dbReference>
<keyword evidence="3" id="KW-0067">ATP-binding</keyword>
<dbReference type="PANTHER" id="PTHR13710">
    <property type="entry name" value="DNA HELICASE RECQ FAMILY MEMBER"/>
    <property type="match status" value="1"/>
</dbReference>
<evidence type="ECO:0000256" key="3">
    <source>
        <dbReference type="ARBA" id="ARBA00022840"/>
    </source>
</evidence>
<comment type="caution">
    <text evidence="9">The sequence shown here is derived from an EMBL/GenBank/DDBJ whole genome shotgun (WGS) entry which is preliminary data.</text>
</comment>
<feature type="region of interest" description="Disordered" evidence="8">
    <location>
        <begin position="341"/>
        <end position="362"/>
    </location>
</feature>
<dbReference type="GO" id="GO:0003677">
    <property type="term" value="F:DNA binding"/>
    <property type="evidence" value="ECO:0007669"/>
    <property type="project" value="UniProtKB-KW"/>
</dbReference>
<dbReference type="InterPro" id="IPR027417">
    <property type="entry name" value="P-loop_NTPase"/>
</dbReference>
<dbReference type="SUPFAM" id="SSF52540">
    <property type="entry name" value="P-loop containing nucleoside triphosphate hydrolases"/>
    <property type="match status" value="1"/>
</dbReference>
<dbReference type="InterPro" id="IPR018493">
    <property type="entry name" value="GvpA-like_CS"/>
</dbReference>
<evidence type="ECO:0000256" key="8">
    <source>
        <dbReference type="SAM" id="MobiDB-lite"/>
    </source>
</evidence>
<evidence type="ECO:0000256" key="2">
    <source>
        <dbReference type="ARBA" id="ARBA00022741"/>
    </source>
</evidence>
<dbReference type="EMBL" id="CAJHJF010006261">
    <property type="protein sequence ID" value="CAD6955544.1"/>
    <property type="molecule type" value="Genomic_DNA"/>
</dbReference>
<keyword evidence="4" id="KW-0238">DNA-binding</keyword>
<accession>A0A9N8M229</accession>
<feature type="compositionally biased region" description="Basic and acidic residues" evidence="8">
    <location>
        <begin position="626"/>
        <end position="642"/>
    </location>
</feature>
<evidence type="ECO:0000256" key="1">
    <source>
        <dbReference type="ARBA" id="ARBA00005446"/>
    </source>
</evidence>
<dbReference type="Pfam" id="PF00270">
    <property type="entry name" value="DEAD"/>
    <property type="match status" value="1"/>
</dbReference>
<dbReference type="Gene3D" id="3.40.50.300">
    <property type="entry name" value="P-loop containing nucleotide triphosphate hydrolases"/>
    <property type="match status" value="2"/>
</dbReference>
<evidence type="ECO:0000313" key="10">
    <source>
        <dbReference type="Proteomes" id="UP000836404"/>
    </source>
</evidence>
<dbReference type="CDD" id="cd22249">
    <property type="entry name" value="UDM1_RNF168_RNF169-like"/>
    <property type="match status" value="1"/>
</dbReference>
<dbReference type="InterPro" id="IPR011545">
    <property type="entry name" value="DEAD/DEAH_box_helicase_dom"/>
</dbReference>
<evidence type="ECO:0000256" key="5">
    <source>
        <dbReference type="ARBA" id="ARBA00023235"/>
    </source>
</evidence>
<dbReference type="PROSITE" id="PS51194">
    <property type="entry name" value="HELICASE_CTER"/>
    <property type="match status" value="1"/>
</dbReference>
<dbReference type="PANTHER" id="PTHR13710:SF105">
    <property type="entry name" value="ATP-DEPENDENT DNA HELICASE Q1"/>
    <property type="match status" value="1"/>
</dbReference>
<evidence type="ECO:0000313" key="9">
    <source>
        <dbReference type="EMBL" id="CAD6955544.1"/>
    </source>
</evidence>
<proteinExistence type="inferred from homology"/>
<keyword evidence="5" id="KW-0413">Isomerase</keyword>
<protein>
    <recommendedName>
        <fullName evidence="7">DNA 3'-5' helicase</fullName>
        <ecNumber evidence="7">5.6.2.4</ecNumber>
    </recommendedName>
</protein>
<evidence type="ECO:0000256" key="4">
    <source>
        <dbReference type="ARBA" id="ARBA00023125"/>
    </source>
</evidence>
<reference evidence="9 10" key="1">
    <citation type="submission" date="2020-10" db="EMBL/GenBank/DDBJ databases">
        <authorList>
            <person name="Sedaghatjoo S."/>
        </authorList>
    </citation>
    <scope>NUCLEOTIDE SEQUENCE [LARGE SCALE GENOMIC DNA]</scope>
    <source>
        <strain evidence="9 10">LLFL</strain>
    </source>
</reference>
<dbReference type="PROSITE" id="PS00234">
    <property type="entry name" value="GAS_VESICLE_A_1"/>
    <property type="match status" value="1"/>
</dbReference>
<dbReference type="GO" id="GO:0005737">
    <property type="term" value="C:cytoplasm"/>
    <property type="evidence" value="ECO:0007669"/>
    <property type="project" value="TreeGrafter"/>
</dbReference>
<dbReference type="GO" id="GO:0005694">
    <property type="term" value="C:chromosome"/>
    <property type="evidence" value="ECO:0007669"/>
    <property type="project" value="TreeGrafter"/>
</dbReference>
<dbReference type="Pfam" id="PF00271">
    <property type="entry name" value="Helicase_C"/>
    <property type="match status" value="1"/>
</dbReference>
<evidence type="ECO:0000256" key="7">
    <source>
        <dbReference type="ARBA" id="ARBA00034808"/>
    </source>
</evidence>
<feature type="compositionally biased region" description="Low complexity" evidence="8">
    <location>
        <begin position="602"/>
        <end position="618"/>
    </location>
</feature>
<sequence>HRGWDVVFKSPTSTGKSQVIDYLDCLLDDGVIITIGPLRVLLKEYVQRFGDRATHVDANHKDPALLASIRDGKFRFVFTTAESATEGAFLNQVLMHEKFRKKVKAFVFDEAHTLDQWGRDFRPKFLQLGHVRKHLSAPVLIMSATLTKVAQQLCETTLQLFKPLVVDVGTDRPNIFLRVQPIMYAESSFLDILTALPQLWEPAGDEQTMDQRRQEFRPTVIFVNNKETATSMVYRLQQWCKRAGFGDVVDVFHADMSEKHKGIVRERLDNGSTLIAVCTDAFGMGANCRVLLDMFQWKMYGGVSAYWQRTGRCGRKFNDRAVATLFVDSTHIDSELKKTLTTTGQLPGDDEAEDRARESTSLEEDVRMMRGEKKAGDRQVADDEMIALARHGLARDACLRKLVLEHLGQPSIDKLPTLAELFGAGPNDDGSDLPCCSTCDPYDLSVLPKDLHAPKENVPLLKDLVATQKILRPRLEEWRRKQYKESWRRAGGAGRLGINAYMSLMDIDAVVCNLKIIANNISNGDSRLSDIVNMPFKETVLGPLEVEIKNVLREAEDEREAARKAQEEQRRQRAEDTRKRQADRRDQRTRAEMQQRVQQAESSSSSSSTRTRACTTCTDINSHLPPTDEKLEARGHNSKASD</sequence>
<dbReference type="GO" id="GO:0006310">
    <property type="term" value="P:DNA recombination"/>
    <property type="evidence" value="ECO:0007669"/>
    <property type="project" value="TreeGrafter"/>
</dbReference>
<dbReference type="GO" id="GO:0006281">
    <property type="term" value="P:DNA repair"/>
    <property type="evidence" value="ECO:0007669"/>
    <property type="project" value="TreeGrafter"/>
</dbReference>
<feature type="non-terminal residue" evidence="9">
    <location>
        <position position="1"/>
    </location>
</feature>
<dbReference type="GO" id="GO:0005198">
    <property type="term" value="F:structural molecule activity"/>
    <property type="evidence" value="ECO:0007669"/>
    <property type="project" value="InterPro"/>
</dbReference>
<gene>
    <name evidence="9" type="ORF">JKILLFL_G5239</name>
</gene>
<dbReference type="GO" id="GO:0012506">
    <property type="term" value="C:vesicle membrane"/>
    <property type="evidence" value="ECO:0007669"/>
    <property type="project" value="InterPro"/>
</dbReference>
<dbReference type="GO" id="GO:0009378">
    <property type="term" value="F:four-way junction helicase activity"/>
    <property type="evidence" value="ECO:0007669"/>
    <property type="project" value="TreeGrafter"/>
</dbReference>
<feature type="region of interest" description="Disordered" evidence="8">
    <location>
        <begin position="559"/>
        <end position="642"/>
    </location>
</feature>
<name>A0A9N8M229_9BASI</name>
<dbReference type="AlphaFoldDB" id="A0A9N8M229"/>
<dbReference type="GO" id="GO:0043138">
    <property type="term" value="F:3'-5' DNA helicase activity"/>
    <property type="evidence" value="ECO:0007669"/>
    <property type="project" value="UniProtKB-EC"/>
</dbReference>
<dbReference type="InterPro" id="IPR001650">
    <property type="entry name" value="Helicase_C-like"/>
</dbReference>
<dbReference type="Proteomes" id="UP000836404">
    <property type="component" value="Unassembled WGS sequence"/>
</dbReference>
<organism evidence="9 10">
    <name type="scientific">Tilletia laevis</name>
    <dbReference type="NCBI Taxonomy" id="157183"/>
    <lineage>
        <taxon>Eukaryota</taxon>
        <taxon>Fungi</taxon>
        <taxon>Dikarya</taxon>
        <taxon>Basidiomycota</taxon>
        <taxon>Ustilaginomycotina</taxon>
        <taxon>Exobasidiomycetes</taxon>
        <taxon>Tilletiales</taxon>
        <taxon>Tilletiaceae</taxon>
        <taxon>Tilletia</taxon>
    </lineage>
</organism>
<feature type="compositionally biased region" description="Basic and acidic residues" evidence="8">
    <location>
        <begin position="559"/>
        <end position="593"/>
    </location>
</feature>
<evidence type="ECO:0000256" key="6">
    <source>
        <dbReference type="ARBA" id="ARBA00034617"/>
    </source>
</evidence>
<dbReference type="SMART" id="SM00487">
    <property type="entry name" value="DEXDc"/>
    <property type="match status" value="1"/>
</dbReference>
<dbReference type="PROSITE" id="PS51192">
    <property type="entry name" value="HELICASE_ATP_BIND_1"/>
    <property type="match status" value="1"/>
</dbReference>
<keyword evidence="2" id="KW-0547">Nucleotide-binding</keyword>
<keyword evidence="10" id="KW-1185">Reference proteome</keyword>
<comment type="catalytic activity">
    <reaction evidence="6">
        <text>Couples ATP hydrolysis with the unwinding of duplex DNA by translocating in the 3'-5' direction.</text>
        <dbReference type="EC" id="5.6.2.4"/>
    </reaction>
</comment>